<dbReference type="GO" id="GO:0016042">
    <property type="term" value="P:lipid catabolic process"/>
    <property type="evidence" value="ECO:0007669"/>
    <property type="project" value="UniProtKB-KW"/>
</dbReference>
<accession>S9Q0K4</accession>
<dbReference type="VEuPathDB" id="FungiDB:SOCG_01003"/>
<dbReference type="EMBL" id="KE503207">
    <property type="protein sequence ID" value="EPX73248.1"/>
    <property type="molecule type" value="Genomic_DNA"/>
</dbReference>
<keyword evidence="4" id="KW-0732">Signal</keyword>
<dbReference type="HOGENOM" id="CLU_010974_5_0_1"/>
<evidence type="ECO:0000256" key="14">
    <source>
        <dbReference type="PIRSR" id="PIRSR000862-1"/>
    </source>
</evidence>
<gene>
    <name evidence="17" type="ORF">SOCG_01003</name>
</gene>
<evidence type="ECO:0000256" key="7">
    <source>
        <dbReference type="ARBA" id="ARBA00022968"/>
    </source>
</evidence>
<sequence length="428" mass="49872">MTGAFRPRVPWIDYLGLLTAYIGVYAELIFRVFIYLIPDRIREWGRRRVIRIYHYYITKKTTDGMTDAIQKCRNIYEICEAFGYKAEEHLLRTEDNFILCLHRITHPSKKETKKRGVVYCHHGLMTNSDLWVAVNEPERNLPFVLVDNGYDVWLGNNRGNKYSRKHVVYKPKDEEFWNFSLDDMAMFDIPNTVDYILHETGEKKLSYIGFSQGTAQAFASLSLNNSLNNKVNIFIALAPAFTPKGFSNHLVDYLVKANPKIMYNLFGRRSLLPSVTFWQNICYPPIFVKIVDFSLKLLFDWDLKNISASQKLCGYAHLYSFSSVKSCVHWLQIIKNCTFQLYDDDLAVITGYTARHYQVPLFPTSNIKCPILLIWGGKDTLINMEYMRTALPPQAKEIEIKHYEHLDFLWANDVKEQVIPKVLEALPN</sequence>
<dbReference type="InterPro" id="IPR000073">
    <property type="entry name" value="AB_hydrolase_1"/>
</dbReference>
<evidence type="ECO:0000256" key="2">
    <source>
        <dbReference type="ARBA" id="ARBA00010701"/>
    </source>
</evidence>
<keyword evidence="7" id="KW-0735">Signal-anchor</keyword>
<evidence type="ECO:0000256" key="15">
    <source>
        <dbReference type="SAM" id="Phobius"/>
    </source>
</evidence>
<evidence type="ECO:0000256" key="12">
    <source>
        <dbReference type="ARBA" id="ARBA00024673"/>
    </source>
</evidence>
<evidence type="ECO:0000259" key="16">
    <source>
        <dbReference type="Pfam" id="PF00561"/>
    </source>
</evidence>
<keyword evidence="11" id="KW-0325">Glycoprotein</keyword>
<dbReference type="GO" id="GO:0016020">
    <property type="term" value="C:membrane"/>
    <property type="evidence" value="ECO:0007669"/>
    <property type="project" value="UniProtKB-SubCell"/>
</dbReference>
<keyword evidence="8 15" id="KW-1133">Transmembrane helix</keyword>
<dbReference type="GO" id="GO:0016788">
    <property type="term" value="F:hydrolase activity, acting on ester bonds"/>
    <property type="evidence" value="ECO:0007669"/>
    <property type="project" value="InterPro"/>
</dbReference>
<dbReference type="SUPFAM" id="SSF53474">
    <property type="entry name" value="alpha/beta-Hydrolases"/>
    <property type="match status" value="1"/>
</dbReference>
<dbReference type="RefSeq" id="XP_013018877.1">
    <property type="nucleotide sequence ID" value="XM_013163423.1"/>
</dbReference>
<feature type="active site" description="Nucleophile" evidence="14">
    <location>
        <position position="211"/>
    </location>
</feature>
<evidence type="ECO:0000256" key="6">
    <source>
        <dbReference type="ARBA" id="ARBA00022963"/>
    </source>
</evidence>
<proteinExistence type="inferred from homology"/>
<dbReference type="AlphaFoldDB" id="S9Q0K4"/>
<protein>
    <recommendedName>
        <fullName evidence="13">Lipase</fullName>
    </recommendedName>
</protein>
<dbReference type="FunFam" id="3.40.50.1820:FF:000095">
    <property type="entry name" value="Triglyceride lipase-cholesterol esterase"/>
    <property type="match status" value="1"/>
</dbReference>
<keyword evidence="10 15" id="KW-0472">Membrane</keyword>
<evidence type="ECO:0000256" key="9">
    <source>
        <dbReference type="ARBA" id="ARBA00023098"/>
    </source>
</evidence>
<comment type="function">
    <text evidence="12">Probable lipase.</text>
</comment>
<name>S9Q0K4_SCHOY</name>
<dbReference type="InterPro" id="IPR025483">
    <property type="entry name" value="Lipase_euk"/>
</dbReference>
<comment type="similarity">
    <text evidence="2 13">Belongs to the AB hydrolase superfamily. Lipase family.</text>
</comment>
<dbReference type="PANTHER" id="PTHR11005">
    <property type="entry name" value="LYSOSOMAL ACID LIPASE-RELATED"/>
    <property type="match status" value="1"/>
</dbReference>
<dbReference type="OrthoDB" id="9974421at2759"/>
<evidence type="ECO:0000256" key="4">
    <source>
        <dbReference type="ARBA" id="ARBA00022729"/>
    </source>
</evidence>
<evidence type="ECO:0000256" key="13">
    <source>
        <dbReference type="PIRNR" id="PIRNR000862"/>
    </source>
</evidence>
<evidence type="ECO:0000256" key="1">
    <source>
        <dbReference type="ARBA" id="ARBA00004606"/>
    </source>
</evidence>
<keyword evidence="6 13" id="KW-0442">Lipid degradation</keyword>
<evidence type="ECO:0000313" key="17">
    <source>
        <dbReference type="EMBL" id="EPX73248.1"/>
    </source>
</evidence>
<dbReference type="eggNOG" id="KOG2624">
    <property type="taxonomic scope" value="Eukaryota"/>
</dbReference>
<evidence type="ECO:0000313" key="18">
    <source>
        <dbReference type="Proteomes" id="UP000016088"/>
    </source>
</evidence>
<dbReference type="OMA" id="LGIEMCQ"/>
<keyword evidence="9" id="KW-0443">Lipid metabolism</keyword>
<dbReference type="PIRSF" id="PIRSF000862">
    <property type="entry name" value="Steryl_ester_lip"/>
    <property type="match status" value="1"/>
</dbReference>
<feature type="transmembrane region" description="Helical" evidence="15">
    <location>
        <begin position="14"/>
        <end position="37"/>
    </location>
</feature>
<evidence type="ECO:0000256" key="10">
    <source>
        <dbReference type="ARBA" id="ARBA00023136"/>
    </source>
</evidence>
<dbReference type="Proteomes" id="UP000016088">
    <property type="component" value="Unassembled WGS sequence"/>
</dbReference>
<evidence type="ECO:0000256" key="11">
    <source>
        <dbReference type="ARBA" id="ARBA00023180"/>
    </source>
</evidence>
<reference evidence="17 18" key="1">
    <citation type="journal article" date="2011" name="Science">
        <title>Comparative functional genomics of the fission yeasts.</title>
        <authorList>
            <person name="Rhind N."/>
            <person name="Chen Z."/>
            <person name="Yassour M."/>
            <person name="Thompson D.A."/>
            <person name="Haas B.J."/>
            <person name="Habib N."/>
            <person name="Wapinski I."/>
            <person name="Roy S."/>
            <person name="Lin M.F."/>
            <person name="Heiman D.I."/>
            <person name="Young S.K."/>
            <person name="Furuya K."/>
            <person name="Guo Y."/>
            <person name="Pidoux A."/>
            <person name="Chen H.M."/>
            <person name="Robbertse B."/>
            <person name="Goldberg J.M."/>
            <person name="Aoki K."/>
            <person name="Bayne E.H."/>
            <person name="Berlin A.M."/>
            <person name="Desjardins C.A."/>
            <person name="Dobbs E."/>
            <person name="Dukaj L."/>
            <person name="Fan L."/>
            <person name="FitzGerald M.G."/>
            <person name="French C."/>
            <person name="Gujja S."/>
            <person name="Hansen K."/>
            <person name="Keifenheim D."/>
            <person name="Levin J.Z."/>
            <person name="Mosher R.A."/>
            <person name="Mueller C.A."/>
            <person name="Pfiffner J."/>
            <person name="Priest M."/>
            <person name="Russ C."/>
            <person name="Smialowska A."/>
            <person name="Swoboda P."/>
            <person name="Sykes S.M."/>
            <person name="Vaughn M."/>
            <person name="Vengrova S."/>
            <person name="Yoder R."/>
            <person name="Zeng Q."/>
            <person name="Allshire R."/>
            <person name="Baulcombe D."/>
            <person name="Birren B.W."/>
            <person name="Brown W."/>
            <person name="Ekwall K."/>
            <person name="Kellis M."/>
            <person name="Leatherwood J."/>
            <person name="Levin H."/>
            <person name="Margalit H."/>
            <person name="Martienssen R."/>
            <person name="Nieduszynski C.A."/>
            <person name="Spatafora J.W."/>
            <person name="Friedman N."/>
            <person name="Dalgaard J.Z."/>
            <person name="Baumann P."/>
            <person name="Niki H."/>
            <person name="Regev A."/>
            <person name="Nusbaum C."/>
        </authorList>
    </citation>
    <scope>NUCLEOTIDE SEQUENCE [LARGE SCALE GENOMIC DNA]</scope>
    <source>
        <strain evidence="18">yFS286</strain>
    </source>
</reference>
<keyword evidence="5 13" id="KW-0378">Hydrolase</keyword>
<dbReference type="InterPro" id="IPR029058">
    <property type="entry name" value="AB_hydrolase_fold"/>
</dbReference>
<dbReference type="Pfam" id="PF00561">
    <property type="entry name" value="Abhydrolase_1"/>
    <property type="match status" value="1"/>
</dbReference>
<keyword evidence="18" id="KW-1185">Reference proteome</keyword>
<feature type="active site" description="Charge relay system" evidence="14">
    <location>
        <position position="379"/>
    </location>
</feature>
<evidence type="ECO:0000256" key="3">
    <source>
        <dbReference type="ARBA" id="ARBA00022692"/>
    </source>
</evidence>
<keyword evidence="3 15" id="KW-0812">Transmembrane</keyword>
<comment type="subcellular location">
    <subcellularLocation>
        <location evidence="1">Membrane</location>
        <topology evidence="1">Single-pass type II membrane protein</topology>
    </subcellularLocation>
</comment>
<evidence type="ECO:0000256" key="5">
    <source>
        <dbReference type="ARBA" id="ARBA00022801"/>
    </source>
</evidence>
<organism evidence="17 18">
    <name type="scientific">Schizosaccharomyces octosporus (strain yFS286)</name>
    <name type="common">Fission yeast</name>
    <name type="synonym">Octosporomyces octosporus</name>
    <dbReference type="NCBI Taxonomy" id="483514"/>
    <lineage>
        <taxon>Eukaryota</taxon>
        <taxon>Fungi</taxon>
        <taxon>Dikarya</taxon>
        <taxon>Ascomycota</taxon>
        <taxon>Taphrinomycotina</taxon>
        <taxon>Schizosaccharomycetes</taxon>
        <taxon>Schizosaccharomycetales</taxon>
        <taxon>Schizosaccharomycetaceae</taxon>
        <taxon>Schizosaccharomyces</taxon>
    </lineage>
</organism>
<dbReference type="GeneID" id="25029987"/>
<feature type="active site" description="Charge relay system" evidence="14">
    <location>
        <position position="405"/>
    </location>
</feature>
<dbReference type="Gene3D" id="3.40.50.1820">
    <property type="entry name" value="alpha/beta hydrolase"/>
    <property type="match status" value="1"/>
</dbReference>
<feature type="domain" description="AB hydrolase-1" evidence="16">
    <location>
        <begin position="117"/>
        <end position="410"/>
    </location>
</feature>
<evidence type="ECO:0000256" key="8">
    <source>
        <dbReference type="ARBA" id="ARBA00022989"/>
    </source>
</evidence>